<organism evidence="2">
    <name type="scientific">Arion vulgaris</name>
    <dbReference type="NCBI Taxonomy" id="1028688"/>
    <lineage>
        <taxon>Eukaryota</taxon>
        <taxon>Metazoa</taxon>
        <taxon>Spiralia</taxon>
        <taxon>Lophotrochozoa</taxon>
        <taxon>Mollusca</taxon>
        <taxon>Gastropoda</taxon>
        <taxon>Heterobranchia</taxon>
        <taxon>Euthyneura</taxon>
        <taxon>Panpulmonata</taxon>
        <taxon>Eupulmonata</taxon>
        <taxon>Stylommatophora</taxon>
        <taxon>Helicina</taxon>
        <taxon>Arionoidea</taxon>
        <taxon>Arionidae</taxon>
        <taxon>Arion</taxon>
    </lineage>
</organism>
<feature type="non-terminal residue" evidence="2">
    <location>
        <position position="1"/>
    </location>
</feature>
<name>A0A0B7BYW7_9EUPU</name>
<dbReference type="AlphaFoldDB" id="A0A0B7BYW7"/>
<feature type="region of interest" description="Disordered" evidence="1">
    <location>
        <begin position="48"/>
        <end position="96"/>
    </location>
</feature>
<evidence type="ECO:0000313" key="2">
    <source>
        <dbReference type="EMBL" id="CEK97370.1"/>
    </source>
</evidence>
<protein>
    <submittedName>
        <fullName evidence="2">Uncharacterized protein</fullName>
    </submittedName>
</protein>
<accession>A0A0B7BYW7</accession>
<sequence>GNNKLYVDGKKTIYDDPDCPLDVDDDFMNKTLGEDEFIALENEDQFRKDMEKKRKSHSFRESSLSPARNNQNRYFEMDIPGFSDLDMVDGRRQEED</sequence>
<gene>
    <name evidence="2" type="primary">ORF215580</name>
</gene>
<feature type="compositionally biased region" description="Polar residues" evidence="1">
    <location>
        <begin position="61"/>
        <end position="73"/>
    </location>
</feature>
<reference evidence="2" key="1">
    <citation type="submission" date="2014-12" db="EMBL/GenBank/DDBJ databases">
        <title>Insight into the proteome of Arion vulgaris.</title>
        <authorList>
            <person name="Aradska J."/>
            <person name="Bulat T."/>
            <person name="Smidak R."/>
            <person name="Sarate P."/>
            <person name="Gangsoo J."/>
            <person name="Sialana F."/>
            <person name="Bilban M."/>
            <person name="Lubec G."/>
        </authorList>
    </citation>
    <scope>NUCLEOTIDE SEQUENCE</scope>
    <source>
        <tissue evidence="2">Skin</tissue>
    </source>
</reference>
<feature type="non-terminal residue" evidence="2">
    <location>
        <position position="96"/>
    </location>
</feature>
<proteinExistence type="predicted"/>
<evidence type="ECO:0000256" key="1">
    <source>
        <dbReference type="SAM" id="MobiDB-lite"/>
    </source>
</evidence>
<dbReference type="EMBL" id="HACG01050505">
    <property type="protein sequence ID" value="CEK97370.1"/>
    <property type="molecule type" value="Transcribed_RNA"/>
</dbReference>